<gene>
    <name evidence="1" type="ORF">PLEPLA_LOCUS25246</name>
</gene>
<sequence>MTEDTVSTPADDDRLSWLRLQTACDLPILRLCARTQTRLSAGRLLGRRTPHIKHPCGCSLCRVLPTPPDAVSLLDFDHFHPSRLPLPVLLLETSSWPPAREPITAAVRQQNTN</sequence>
<dbReference type="Proteomes" id="UP001153269">
    <property type="component" value="Unassembled WGS sequence"/>
</dbReference>
<comment type="caution">
    <text evidence="1">The sequence shown here is derived from an EMBL/GenBank/DDBJ whole genome shotgun (WGS) entry which is preliminary data.</text>
</comment>
<protein>
    <submittedName>
        <fullName evidence="1">Uncharacterized protein</fullName>
    </submittedName>
</protein>
<dbReference type="AlphaFoldDB" id="A0A9N7YU30"/>
<proteinExistence type="predicted"/>
<dbReference type="EMBL" id="CADEAL010002001">
    <property type="protein sequence ID" value="CAB1437224.1"/>
    <property type="molecule type" value="Genomic_DNA"/>
</dbReference>
<evidence type="ECO:0000313" key="2">
    <source>
        <dbReference type="Proteomes" id="UP001153269"/>
    </source>
</evidence>
<name>A0A9N7YU30_PLEPL</name>
<accession>A0A9N7YU30</accession>
<reference evidence="1" key="1">
    <citation type="submission" date="2020-03" db="EMBL/GenBank/DDBJ databases">
        <authorList>
            <person name="Weist P."/>
        </authorList>
    </citation>
    <scope>NUCLEOTIDE SEQUENCE</scope>
</reference>
<organism evidence="1 2">
    <name type="scientific">Pleuronectes platessa</name>
    <name type="common">European plaice</name>
    <dbReference type="NCBI Taxonomy" id="8262"/>
    <lineage>
        <taxon>Eukaryota</taxon>
        <taxon>Metazoa</taxon>
        <taxon>Chordata</taxon>
        <taxon>Craniata</taxon>
        <taxon>Vertebrata</taxon>
        <taxon>Euteleostomi</taxon>
        <taxon>Actinopterygii</taxon>
        <taxon>Neopterygii</taxon>
        <taxon>Teleostei</taxon>
        <taxon>Neoteleostei</taxon>
        <taxon>Acanthomorphata</taxon>
        <taxon>Carangaria</taxon>
        <taxon>Pleuronectiformes</taxon>
        <taxon>Pleuronectoidei</taxon>
        <taxon>Pleuronectidae</taxon>
        <taxon>Pleuronectes</taxon>
    </lineage>
</organism>
<keyword evidence="2" id="KW-1185">Reference proteome</keyword>
<evidence type="ECO:0000313" key="1">
    <source>
        <dbReference type="EMBL" id="CAB1437224.1"/>
    </source>
</evidence>